<organism evidence="1 2">
    <name type="scientific">Fusarium culmorum</name>
    <dbReference type="NCBI Taxonomy" id="5516"/>
    <lineage>
        <taxon>Eukaryota</taxon>
        <taxon>Fungi</taxon>
        <taxon>Dikarya</taxon>
        <taxon>Ascomycota</taxon>
        <taxon>Pezizomycotina</taxon>
        <taxon>Sordariomycetes</taxon>
        <taxon>Hypocreomycetidae</taxon>
        <taxon>Hypocreales</taxon>
        <taxon>Nectriaceae</taxon>
        <taxon>Fusarium</taxon>
    </lineage>
</organism>
<evidence type="ECO:0000313" key="2">
    <source>
        <dbReference type="Proteomes" id="UP000663297"/>
    </source>
</evidence>
<dbReference type="InterPro" id="IPR016024">
    <property type="entry name" value="ARM-type_fold"/>
</dbReference>
<evidence type="ECO:0008006" key="3">
    <source>
        <dbReference type="Google" id="ProtNLM"/>
    </source>
</evidence>
<dbReference type="SUPFAM" id="SSF48371">
    <property type="entry name" value="ARM repeat"/>
    <property type="match status" value="1"/>
</dbReference>
<dbReference type="Proteomes" id="UP000663297">
    <property type="component" value="Chromosome 1"/>
</dbReference>
<evidence type="ECO:0000313" key="1">
    <source>
        <dbReference type="EMBL" id="QPC58176.1"/>
    </source>
</evidence>
<dbReference type="EMBL" id="CP064747">
    <property type="protein sequence ID" value="QPC58176.1"/>
    <property type="molecule type" value="Genomic_DNA"/>
</dbReference>
<dbReference type="PANTHER" id="PTHR10957">
    <property type="entry name" value="RAP1 GTPASE-GDP DISSOCIATION STIMULATOR 1"/>
    <property type="match status" value="1"/>
</dbReference>
<accession>A0A7S8CXM5</accession>
<protein>
    <recommendedName>
        <fullName evidence="3">Rap1 GTPase-GDP dissociation stimulator 1</fullName>
    </recommendedName>
</protein>
<dbReference type="InterPro" id="IPR040144">
    <property type="entry name" value="RAP1GDS1"/>
</dbReference>
<dbReference type="AlphaFoldDB" id="A0A7S8CXM5"/>
<reference evidence="1" key="1">
    <citation type="submission" date="2020-11" db="EMBL/GenBank/DDBJ databases">
        <title>The chromosome-scale genome resource for two endophytic Fusarium species: F. culmorum and F. pseudograminearum.</title>
        <authorList>
            <person name="Yuan Z."/>
        </authorList>
    </citation>
    <scope>NUCLEOTIDE SEQUENCE</scope>
    <source>
        <strain evidence="1">Class2-1B</strain>
    </source>
</reference>
<sequence length="675" mass="73898">MASTPQDVAALLQQEGSGVSPDAYDAANESQNAVSRRTKLLSPVLEALKSQDASTLETTAKALGNGSRDVAWRLPYGESGILEFFLDILASEEQQNHGVKVQALRVTGNSCADTEANRARVVEGKYIISFIKHLQDKSLVPYLIPVLYNVLVDYGRSLIIHQITKLTSIEPAQILASQSRLSSHLIALLQSPNLFEYSPLVTYFCKILALLITHDGEALVADPDTVSVLLKLATSSDHSSDIEDFLALVSTSASYLANESFQERLLKSKQIDVFVKAFYIAHTQFDAELDDEDTAKELGQLCTSLLTTLADLTGSDYFPALYPLESSVPQSLLKWLREPHAILQSAACLALGNLSRSDQASSAFVQRYRAHVPLVAILSNTEVTDAQLLHSALSFLKNLAIPVQNKSLLGELLEPDSVPRILNIDTLPQVQFSAVSLLRLLLVNSPDNVLRITTPRTVEVEGSSKKHTTVHDIIALFGRTDTEPTKLEAARSVATVCRVLQTTPVDDVLSGWNSENEETQSRNLFYAEHDLSQILSFLITQEKWPILRSEAWFVFALLSRSQDGAQVVAKVLAVDGAMDALNFAITGKTASDDQTSQIESGMPEVPPAIPEELALEPQQVDPKQQANMAKVDRENCLVLCTEIIKNGETLESAQLSRLQSLIRQGTELLGKKADE</sequence>
<dbReference type="GO" id="GO:0005085">
    <property type="term" value="F:guanyl-nucleotide exchange factor activity"/>
    <property type="evidence" value="ECO:0007669"/>
    <property type="project" value="InterPro"/>
</dbReference>
<dbReference type="Gene3D" id="1.25.10.10">
    <property type="entry name" value="Leucine-rich Repeat Variant"/>
    <property type="match status" value="2"/>
</dbReference>
<dbReference type="InterPro" id="IPR011989">
    <property type="entry name" value="ARM-like"/>
</dbReference>
<proteinExistence type="predicted"/>
<name>A0A7S8CXM5_FUSCU</name>
<gene>
    <name evidence="1" type="ORF">HYE67_000407</name>
</gene>